<accession>A0A1F6BL71</accession>
<dbReference type="EMBL" id="MFJU01000002">
    <property type="protein sequence ID" value="OGG37287.1"/>
    <property type="molecule type" value="Genomic_DNA"/>
</dbReference>
<protein>
    <submittedName>
        <fullName evidence="1">Uncharacterized protein</fullName>
    </submittedName>
</protein>
<name>A0A1F6BL71_9BACT</name>
<dbReference type="Proteomes" id="UP000176228">
    <property type="component" value="Unassembled WGS sequence"/>
</dbReference>
<dbReference type="AlphaFoldDB" id="A0A1F6BL71"/>
<dbReference type="STRING" id="1798391.A2968_00395"/>
<evidence type="ECO:0000313" key="1">
    <source>
        <dbReference type="EMBL" id="OGG37287.1"/>
    </source>
</evidence>
<comment type="caution">
    <text evidence="1">The sequence shown here is derived from an EMBL/GenBank/DDBJ whole genome shotgun (WGS) entry which is preliminary data.</text>
</comment>
<gene>
    <name evidence="1" type="ORF">A2968_00395</name>
</gene>
<proteinExistence type="predicted"/>
<organism evidence="1 2">
    <name type="scientific">Candidatus Gottesmanbacteria bacterium RIFCSPLOWO2_01_FULL_42_22</name>
    <dbReference type="NCBI Taxonomy" id="1798391"/>
    <lineage>
        <taxon>Bacteria</taxon>
        <taxon>Candidatus Gottesmaniibacteriota</taxon>
    </lineage>
</organism>
<reference evidence="1 2" key="1">
    <citation type="journal article" date="2016" name="Nat. Commun.">
        <title>Thousands of microbial genomes shed light on interconnected biogeochemical processes in an aquifer system.</title>
        <authorList>
            <person name="Anantharaman K."/>
            <person name="Brown C.T."/>
            <person name="Hug L.A."/>
            <person name="Sharon I."/>
            <person name="Castelle C.J."/>
            <person name="Probst A.J."/>
            <person name="Thomas B.C."/>
            <person name="Singh A."/>
            <person name="Wilkins M.J."/>
            <person name="Karaoz U."/>
            <person name="Brodie E.L."/>
            <person name="Williams K.H."/>
            <person name="Hubbard S.S."/>
            <person name="Banfield J.F."/>
        </authorList>
    </citation>
    <scope>NUCLEOTIDE SEQUENCE [LARGE SCALE GENOMIC DNA]</scope>
</reference>
<sequence>MTALSVRKFFIYSVTAILFFRWSSSLTFAQTHPVYPPLPTGYGNKCVLAFQQPNFPAKCAACIMSYRIELKRLYQLNKHNRCTETEIINHFCNGGLGPQAKADCNALKNSICNVPPDYLCTFPTQPIGPATRTPTPPATETSSFNPRGCGILYTAGVPSCWCNSGGGQGLCGNLSLDGPGGCRDLCERGIFTGPAGYTHCFIMTNGEECRSNDDGTYRFCQNKCLAANPGFIQTIGCEYPNKTVFGKPAFNLACVLAHGSSANNSFLKISENFFKKFIGIGDIINYVSNLVRVPGAQKVICNPKIENCNFE</sequence>
<evidence type="ECO:0000313" key="2">
    <source>
        <dbReference type="Proteomes" id="UP000176228"/>
    </source>
</evidence>